<accession>A0AAQ3S9M7</accession>
<keyword evidence="3" id="KW-1185">Reference proteome</keyword>
<name>A0AAQ3S9M7_VIGMU</name>
<dbReference type="Proteomes" id="UP001374535">
    <property type="component" value="Chromosome 2"/>
</dbReference>
<dbReference type="AlphaFoldDB" id="A0AAQ3S9M7"/>
<sequence length="105" mass="11518">FLSFLFTPSSHFSFAPLPSTFSPLYLSRLSFTFLSFPLCHSFPNPNFHFVAPTRRILHLLHSDSPPTPMSLGPRSNRNSAASCSSLDGTTSSEVVIAEQEITSLA</sequence>
<reference evidence="2 3" key="1">
    <citation type="journal article" date="2023" name="Life. Sci Alliance">
        <title>Evolutionary insights into 3D genome organization and epigenetic landscape of Vigna mungo.</title>
        <authorList>
            <person name="Junaid A."/>
            <person name="Singh B."/>
            <person name="Bhatia S."/>
        </authorList>
    </citation>
    <scope>NUCLEOTIDE SEQUENCE [LARGE SCALE GENOMIC DNA]</scope>
    <source>
        <strain evidence="2">Urdbean</strain>
    </source>
</reference>
<organism evidence="2 3">
    <name type="scientific">Vigna mungo</name>
    <name type="common">Black gram</name>
    <name type="synonym">Phaseolus mungo</name>
    <dbReference type="NCBI Taxonomy" id="3915"/>
    <lineage>
        <taxon>Eukaryota</taxon>
        <taxon>Viridiplantae</taxon>
        <taxon>Streptophyta</taxon>
        <taxon>Embryophyta</taxon>
        <taxon>Tracheophyta</taxon>
        <taxon>Spermatophyta</taxon>
        <taxon>Magnoliopsida</taxon>
        <taxon>eudicotyledons</taxon>
        <taxon>Gunneridae</taxon>
        <taxon>Pentapetalae</taxon>
        <taxon>rosids</taxon>
        <taxon>fabids</taxon>
        <taxon>Fabales</taxon>
        <taxon>Fabaceae</taxon>
        <taxon>Papilionoideae</taxon>
        <taxon>50 kb inversion clade</taxon>
        <taxon>NPAAA clade</taxon>
        <taxon>indigoferoid/millettioid clade</taxon>
        <taxon>Phaseoleae</taxon>
        <taxon>Vigna</taxon>
    </lineage>
</organism>
<gene>
    <name evidence="2" type="ORF">V8G54_008925</name>
</gene>
<evidence type="ECO:0000256" key="1">
    <source>
        <dbReference type="SAM" id="MobiDB-lite"/>
    </source>
</evidence>
<evidence type="ECO:0000313" key="3">
    <source>
        <dbReference type="Proteomes" id="UP001374535"/>
    </source>
</evidence>
<dbReference type="EMBL" id="CP144699">
    <property type="protein sequence ID" value="WVZ21603.1"/>
    <property type="molecule type" value="Genomic_DNA"/>
</dbReference>
<proteinExistence type="predicted"/>
<protein>
    <submittedName>
        <fullName evidence="2">Uncharacterized protein</fullName>
    </submittedName>
</protein>
<evidence type="ECO:0000313" key="2">
    <source>
        <dbReference type="EMBL" id="WVZ21603.1"/>
    </source>
</evidence>
<feature type="region of interest" description="Disordered" evidence="1">
    <location>
        <begin position="67"/>
        <end position="90"/>
    </location>
</feature>
<feature type="non-terminal residue" evidence="2">
    <location>
        <position position="1"/>
    </location>
</feature>
<feature type="compositionally biased region" description="Low complexity" evidence="1">
    <location>
        <begin position="74"/>
        <end position="85"/>
    </location>
</feature>